<sequence length="34" mass="3910">MENKMEIFLQISLTVLFGSFFFGLSLLALTKQEL</sequence>
<keyword evidence="1" id="KW-0812">Transmembrane</keyword>
<proteinExistence type="predicted"/>
<feature type="transmembrane region" description="Helical" evidence="1">
    <location>
        <begin position="7"/>
        <end position="29"/>
    </location>
</feature>
<accession>A0AAU8HYT9</accession>
<dbReference type="EMBL" id="PP429226">
    <property type="protein sequence ID" value="XCI77587.1"/>
    <property type="molecule type" value="Genomic_DNA"/>
</dbReference>
<keyword evidence="1" id="KW-1133">Transmembrane helix</keyword>
<reference evidence="2" key="1">
    <citation type="submission" date="2024-03" db="EMBL/GenBank/DDBJ databases">
        <authorList>
            <person name="Chantapakul B."/>
            <person name="Wang S."/>
        </authorList>
    </citation>
    <scope>NUCLEOTIDE SEQUENCE</scope>
</reference>
<evidence type="ECO:0000256" key="1">
    <source>
        <dbReference type="SAM" id="Phobius"/>
    </source>
</evidence>
<keyword evidence="1" id="KW-0472">Membrane</keyword>
<name>A0AAU8HYT9_9CAUD</name>
<protein>
    <submittedName>
        <fullName evidence="2">Uncharacterized protein</fullName>
    </submittedName>
</protein>
<gene>
    <name evidence="2" type="ORF">LDCGVIBL_CDS0229</name>
</gene>
<organism evidence="2">
    <name type="scientific">Rhizobium phage LG08</name>
    <dbReference type="NCBI Taxonomy" id="3129229"/>
    <lineage>
        <taxon>Viruses</taxon>
        <taxon>Duplodnaviria</taxon>
        <taxon>Heunggongvirae</taxon>
        <taxon>Uroviricota</taxon>
        <taxon>Caudoviricetes</taxon>
    </lineage>
</organism>
<evidence type="ECO:0000313" key="2">
    <source>
        <dbReference type="EMBL" id="XCI77587.1"/>
    </source>
</evidence>